<keyword evidence="4" id="KW-1185">Reference proteome</keyword>
<reference evidence="3 4" key="1">
    <citation type="journal article" date="2013" name="PLoS ONE">
        <title>Cultivation and Complete Genome Sequencing of Gloeobacter kilaueensis sp. nov., from a Lava Cave in Kilauea Caldera, Hawai'i.</title>
        <authorList>
            <person name="Saw J.H."/>
            <person name="Schatz M."/>
            <person name="Brown M.V."/>
            <person name="Kunkel D.D."/>
            <person name="Foster J.S."/>
            <person name="Shick H."/>
            <person name="Christensen S."/>
            <person name="Hou S."/>
            <person name="Wan X."/>
            <person name="Donachie S.P."/>
        </authorList>
    </citation>
    <scope>NUCLEOTIDE SEQUENCE [LARGE SCALE GENOMIC DNA]</scope>
    <source>
        <strain evidence="4">JS</strain>
    </source>
</reference>
<accession>U5QM50</accession>
<dbReference type="CDD" id="cd00118">
    <property type="entry name" value="LysM"/>
    <property type="match status" value="2"/>
</dbReference>
<dbReference type="Gene3D" id="2.70.70.10">
    <property type="entry name" value="Glucose Permease (Domain IIA)"/>
    <property type="match status" value="1"/>
</dbReference>
<dbReference type="SMART" id="SM00257">
    <property type="entry name" value="LysM"/>
    <property type="match status" value="2"/>
</dbReference>
<dbReference type="PANTHER" id="PTHR21666:SF270">
    <property type="entry name" value="MUREIN HYDROLASE ACTIVATOR ENVC"/>
    <property type="match status" value="1"/>
</dbReference>
<proteinExistence type="predicted"/>
<keyword evidence="1" id="KW-1133">Transmembrane helix</keyword>
<dbReference type="InterPro" id="IPR018392">
    <property type="entry name" value="LysM"/>
</dbReference>
<dbReference type="PANTHER" id="PTHR21666">
    <property type="entry name" value="PEPTIDASE-RELATED"/>
    <property type="match status" value="1"/>
</dbReference>
<sequence>MPVAHQVGEYMVKSAVQTVSQAKTPLPSRIARRKFRIGWYTAAAVALVSGAIVVARLSAPIEPVADANLVAVLQQNTQAKYVAALVVVSDSEHWLDGRRSVVTHTVAADDTLDTLARSYGLRPSSIALSNSLDLTQPLAVGHRLLIPPVDGLVYRVEGRDTLAAIAERFAVPATAIAKATGPSLQDFISPGQLLVIPGEATALTRRADGASVSAAPAATLAALSLVRPSHPTNGHGYTWPVQGYVGSPYGWRGGRMHEGIDIVGPMGSPVVAARTGVVVYAGWMSGGFGNAVDIRHEDGIVSRYAHLSRVTAQPGQSIEAGQTLGARGCTGRCTGPHLHFEIHQGGRAVNPLPFLR</sequence>
<organism evidence="3 4">
    <name type="scientific">Gloeobacter kilaueensis (strain ATCC BAA-2537 / CCAP 1431/1 / ULC 316 / JS1)</name>
    <dbReference type="NCBI Taxonomy" id="1183438"/>
    <lineage>
        <taxon>Bacteria</taxon>
        <taxon>Bacillati</taxon>
        <taxon>Cyanobacteriota</taxon>
        <taxon>Cyanophyceae</taxon>
        <taxon>Gloeobacterales</taxon>
        <taxon>Gloeobacteraceae</taxon>
        <taxon>Gloeobacter</taxon>
    </lineage>
</organism>
<dbReference type="SUPFAM" id="SSF51261">
    <property type="entry name" value="Duplicated hybrid motif"/>
    <property type="match status" value="1"/>
</dbReference>
<dbReference type="InterPro" id="IPR050570">
    <property type="entry name" value="Cell_wall_metabolism_enzyme"/>
</dbReference>
<dbReference type="InterPro" id="IPR016047">
    <property type="entry name" value="M23ase_b-sheet_dom"/>
</dbReference>
<dbReference type="InterPro" id="IPR011055">
    <property type="entry name" value="Dup_hybrid_motif"/>
</dbReference>
<evidence type="ECO:0000259" key="2">
    <source>
        <dbReference type="PROSITE" id="PS51782"/>
    </source>
</evidence>
<dbReference type="eggNOG" id="COG0739">
    <property type="taxonomic scope" value="Bacteria"/>
</dbReference>
<dbReference type="SUPFAM" id="SSF54106">
    <property type="entry name" value="LysM domain"/>
    <property type="match status" value="2"/>
</dbReference>
<evidence type="ECO:0000313" key="3">
    <source>
        <dbReference type="EMBL" id="AGY59991.1"/>
    </source>
</evidence>
<dbReference type="KEGG" id="glj:GKIL_3745"/>
<dbReference type="PROSITE" id="PS51782">
    <property type="entry name" value="LYSM"/>
    <property type="match status" value="2"/>
</dbReference>
<dbReference type="InterPro" id="IPR036779">
    <property type="entry name" value="LysM_dom_sf"/>
</dbReference>
<dbReference type="Pfam" id="PF01476">
    <property type="entry name" value="LysM"/>
    <property type="match status" value="2"/>
</dbReference>
<feature type="transmembrane region" description="Helical" evidence="1">
    <location>
        <begin position="37"/>
        <end position="59"/>
    </location>
</feature>
<keyword evidence="1" id="KW-0472">Membrane</keyword>
<dbReference type="STRING" id="1183438.GKIL_3745"/>
<feature type="domain" description="LysM" evidence="2">
    <location>
        <begin position="102"/>
        <end position="146"/>
    </location>
</feature>
<feature type="domain" description="LysM" evidence="2">
    <location>
        <begin position="152"/>
        <end position="196"/>
    </location>
</feature>
<gene>
    <name evidence="3" type="ORF">GKIL_3745</name>
</gene>
<protein>
    <submittedName>
        <fullName evidence="3">Peptidase M23</fullName>
    </submittedName>
</protein>
<name>U5QM50_GLOK1</name>
<keyword evidence="1" id="KW-0812">Transmembrane</keyword>
<dbReference type="GO" id="GO:0004222">
    <property type="term" value="F:metalloendopeptidase activity"/>
    <property type="evidence" value="ECO:0007669"/>
    <property type="project" value="TreeGrafter"/>
</dbReference>
<dbReference type="Pfam" id="PF01551">
    <property type="entry name" value="Peptidase_M23"/>
    <property type="match status" value="1"/>
</dbReference>
<dbReference type="HOGENOM" id="CLU_784727_0_0_3"/>
<dbReference type="CDD" id="cd12797">
    <property type="entry name" value="M23_peptidase"/>
    <property type="match status" value="1"/>
</dbReference>
<dbReference type="RefSeq" id="WP_023175307.1">
    <property type="nucleotide sequence ID" value="NC_022600.1"/>
</dbReference>
<dbReference type="Gene3D" id="3.10.350.10">
    <property type="entry name" value="LysM domain"/>
    <property type="match status" value="2"/>
</dbReference>
<evidence type="ECO:0000313" key="4">
    <source>
        <dbReference type="Proteomes" id="UP000017396"/>
    </source>
</evidence>
<dbReference type="eggNOG" id="COG1388">
    <property type="taxonomic scope" value="Bacteria"/>
</dbReference>
<dbReference type="EMBL" id="CP003587">
    <property type="protein sequence ID" value="AGY59991.1"/>
    <property type="molecule type" value="Genomic_DNA"/>
</dbReference>
<dbReference type="Proteomes" id="UP000017396">
    <property type="component" value="Chromosome"/>
</dbReference>
<evidence type="ECO:0000256" key="1">
    <source>
        <dbReference type="SAM" id="Phobius"/>
    </source>
</evidence>
<dbReference type="AlphaFoldDB" id="U5QM50"/>